<evidence type="ECO:0000256" key="1">
    <source>
        <dbReference type="ARBA" id="ARBA00006817"/>
    </source>
</evidence>
<comment type="similarity">
    <text evidence="1">Belongs to the AHA1 family.</text>
</comment>
<dbReference type="SUPFAM" id="SSF55961">
    <property type="entry name" value="Bet v1-like"/>
    <property type="match status" value="1"/>
</dbReference>
<dbReference type="Proteomes" id="UP000656881">
    <property type="component" value="Unassembled WGS sequence"/>
</dbReference>
<protein>
    <submittedName>
        <fullName evidence="3">Toxin</fullName>
    </submittedName>
</protein>
<dbReference type="Gene3D" id="3.30.530.20">
    <property type="match status" value="1"/>
</dbReference>
<keyword evidence="4" id="KW-1185">Reference proteome</keyword>
<evidence type="ECO:0000313" key="4">
    <source>
        <dbReference type="Proteomes" id="UP000656881"/>
    </source>
</evidence>
<name>A0ABQ2MXQ5_9ACTN</name>
<evidence type="ECO:0000259" key="2">
    <source>
        <dbReference type="Pfam" id="PF08327"/>
    </source>
</evidence>
<accession>A0ABQ2MXQ5</accession>
<sequence length="157" mass="17490">MNATDFADRIEQEIVIHAPLERVWELVSRPGWWVNDGDDEDTAGARDVRTENGLDVVVDPKYGRFPVRTVAAEPPAYIAFEWASGYPGQAPVEGNSTRVEFRLSARGEGGVVLRVVESGFASLKAPFDERKRSFEGNVEGWTQQLSLARRRAEREGA</sequence>
<evidence type="ECO:0000313" key="3">
    <source>
        <dbReference type="EMBL" id="GGO59635.1"/>
    </source>
</evidence>
<dbReference type="InterPro" id="IPR023393">
    <property type="entry name" value="START-like_dom_sf"/>
</dbReference>
<dbReference type="InterPro" id="IPR013538">
    <property type="entry name" value="ASHA1/2-like_C"/>
</dbReference>
<dbReference type="Pfam" id="PF08327">
    <property type="entry name" value="AHSA1"/>
    <property type="match status" value="1"/>
</dbReference>
<gene>
    <name evidence="3" type="ORF">GCM10012286_81700</name>
</gene>
<reference evidence="4" key="1">
    <citation type="journal article" date="2019" name="Int. J. Syst. Evol. Microbiol.">
        <title>The Global Catalogue of Microorganisms (GCM) 10K type strain sequencing project: providing services to taxonomists for standard genome sequencing and annotation.</title>
        <authorList>
            <consortium name="The Broad Institute Genomics Platform"/>
            <consortium name="The Broad Institute Genome Sequencing Center for Infectious Disease"/>
            <person name="Wu L."/>
            <person name="Ma J."/>
        </authorList>
    </citation>
    <scope>NUCLEOTIDE SEQUENCE [LARGE SCALE GENOMIC DNA]</scope>
    <source>
        <strain evidence="4">CGMCC 4.7349</strain>
    </source>
</reference>
<dbReference type="EMBL" id="BMNG01000029">
    <property type="protein sequence ID" value="GGO59635.1"/>
    <property type="molecule type" value="Genomic_DNA"/>
</dbReference>
<organism evidence="3 4">
    <name type="scientific">Streptomyces lasiicapitis</name>
    <dbReference type="NCBI Taxonomy" id="1923961"/>
    <lineage>
        <taxon>Bacteria</taxon>
        <taxon>Bacillati</taxon>
        <taxon>Actinomycetota</taxon>
        <taxon>Actinomycetes</taxon>
        <taxon>Kitasatosporales</taxon>
        <taxon>Streptomycetaceae</taxon>
        <taxon>Streptomyces</taxon>
    </lineage>
</organism>
<dbReference type="RefSeq" id="WP_164323318.1">
    <property type="nucleotide sequence ID" value="NZ_BMNG01000029.1"/>
</dbReference>
<feature type="domain" description="Activator of Hsp90 ATPase homologue 1/2-like C-terminal" evidence="2">
    <location>
        <begin position="18"/>
        <end position="145"/>
    </location>
</feature>
<proteinExistence type="inferred from homology"/>
<comment type="caution">
    <text evidence="3">The sequence shown here is derived from an EMBL/GenBank/DDBJ whole genome shotgun (WGS) entry which is preliminary data.</text>
</comment>